<proteinExistence type="predicted"/>
<dbReference type="RefSeq" id="WP_072765113.1">
    <property type="nucleotide sequence ID" value="NZ_FQYX01000021.1"/>
</dbReference>
<dbReference type="EMBL" id="FQYX01000021">
    <property type="protein sequence ID" value="SHJ44705.1"/>
    <property type="molecule type" value="Genomic_DNA"/>
</dbReference>
<sequence>MENGPTTSDYNEILEAWHWDLQQWKAKLQAMEEEVVFLDRLLHSNVFVRNTPTHYEKIYGFLKQLKKASSYKTRVRSGISRYENKIGNIISTSCDKIGLRYYQKHDRLKAEITMCLEDFRLLKYEVLLYTGKVFKNP</sequence>
<evidence type="ECO:0000313" key="3">
    <source>
        <dbReference type="Proteomes" id="UP000184231"/>
    </source>
</evidence>
<keyword evidence="1" id="KW-0175">Coiled coil</keyword>
<evidence type="ECO:0000313" key="2">
    <source>
        <dbReference type="EMBL" id="SHJ44705.1"/>
    </source>
</evidence>
<dbReference type="AlphaFoldDB" id="A0A1M6JDA1"/>
<name>A0A1M6JDA1_9FLAO</name>
<dbReference type="Proteomes" id="UP000184231">
    <property type="component" value="Unassembled WGS sequence"/>
</dbReference>
<evidence type="ECO:0000256" key="1">
    <source>
        <dbReference type="SAM" id="Coils"/>
    </source>
</evidence>
<keyword evidence="3" id="KW-1185">Reference proteome</keyword>
<accession>A0A1M6JDA1</accession>
<feature type="coiled-coil region" evidence="1">
    <location>
        <begin position="14"/>
        <end position="41"/>
    </location>
</feature>
<reference evidence="2 3" key="1">
    <citation type="submission" date="2016-11" db="EMBL/GenBank/DDBJ databases">
        <authorList>
            <person name="Jaros S."/>
            <person name="Januszkiewicz K."/>
            <person name="Wedrychowicz H."/>
        </authorList>
    </citation>
    <scope>NUCLEOTIDE SEQUENCE [LARGE SCALE GENOMIC DNA]</scope>
    <source>
        <strain evidence="2 3">CGMCC 1.8863</strain>
    </source>
</reference>
<gene>
    <name evidence="2" type="ORF">SAMN04487911_12162</name>
</gene>
<dbReference type="OrthoDB" id="1431622at2"/>
<protein>
    <submittedName>
        <fullName evidence="2">Uncharacterized protein</fullName>
    </submittedName>
</protein>
<organism evidence="2 3">
    <name type="scientific">Arenibacter nanhaiticus</name>
    <dbReference type="NCBI Taxonomy" id="558155"/>
    <lineage>
        <taxon>Bacteria</taxon>
        <taxon>Pseudomonadati</taxon>
        <taxon>Bacteroidota</taxon>
        <taxon>Flavobacteriia</taxon>
        <taxon>Flavobacteriales</taxon>
        <taxon>Flavobacteriaceae</taxon>
        <taxon>Arenibacter</taxon>
    </lineage>
</organism>